<comment type="caution">
    <text evidence="1">The sequence shown here is derived from an EMBL/GenBank/DDBJ whole genome shotgun (WGS) entry which is preliminary data.</text>
</comment>
<gene>
    <name evidence="1" type="ORF">DN730_00720</name>
</gene>
<protein>
    <submittedName>
        <fullName evidence="1">Uncharacterized protein</fullName>
    </submittedName>
</protein>
<sequence>MLRSTHSRAASVYALVATSNLMLGAQRDTMSGNEFELKISQERLTQGIKLKSSKYFKISGPTQIHSL</sequence>
<accession>A0A370UCU8</accession>
<organism evidence="1 2">
    <name type="scientific">Marinomonas piezotolerans</name>
    <dbReference type="NCBI Taxonomy" id="2213058"/>
    <lineage>
        <taxon>Bacteria</taxon>
        <taxon>Pseudomonadati</taxon>
        <taxon>Pseudomonadota</taxon>
        <taxon>Gammaproteobacteria</taxon>
        <taxon>Oceanospirillales</taxon>
        <taxon>Oceanospirillaceae</taxon>
        <taxon>Marinomonas</taxon>
    </lineage>
</organism>
<evidence type="ECO:0000313" key="1">
    <source>
        <dbReference type="EMBL" id="RDL45608.1"/>
    </source>
</evidence>
<dbReference type="EMBL" id="QKRA01000001">
    <property type="protein sequence ID" value="RDL45608.1"/>
    <property type="molecule type" value="Genomic_DNA"/>
</dbReference>
<proteinExistence type="predicted"/>
<reference evidence="1 2" key="1">
    <citation type="submission" date="2018-06" db="EMBL/GenBank/DDBJ databases">
        <title>Marinomonas sp. YLB-05 draft genome sequence.</title>
        <authorList>
            <person name="Yu L."/>
            <person name="Tang X."/>
        </authorList>
    </citation>
    <scope>NUCLEOTIDE SEQUENCE [LARGE SCALE GENOMIC DNA]</scope>
    <source>
        <strain evidence="1 2">YLB-05</strain>
    </source>
</reference>
<dbReference type="Proteomes" id="UP000254326">
    <property type="component" value="Unassembled WGS sequence"/>
</dbReference>
<evidence type="ECO:0000313" key="2">
    <source>
        <dbReference type="Proteomes" id="UP000254326"/>
    </source>
</evidence>
<dbReference type="AlphaFoldDB" id="A0A370UCU8"/>
<name>A0A370UCU8_9GAMM</name>
<keyword evidence="2" id="KW-1185">Reference proteome</keyword>